<dbReference type="EMBL" id="JAAAID010004560">
    <property type="protein sequence ID" value="KAF9992744.1"/>
    <property type="molecule type" value="Genomic_DNA"/>
</dbReference>
<accession>A0A9P6MDB9</accession>
<evidence type="ECO:0000259" key="2">
    <source>
        <dbReference type="PROSITE" id="PS50966"/>
    </source>
</evidence>
<keyword evidence="1" id="KW-0862">Zinc</keyword>
<keyword evidence="1" id="KW-0479">Metal-binding</keyword>
<gene>
    <name evidence="3" type="ORF">BGZ80_008428</name>
</gene>
<dbReference type="GO" id="GO:0008270">
    <property type="term" value="F:zinc ion binding"/>
    <property type="evidence" value="ECO:0007669"/>
    <property type="project" value="UniProtKB-KW"/>
</dbReference>
<name>A0A9P6MDB9_9FUNG</name>
<feature type="domain" description="SWIM-type" evidence="2">
    <location>
        <begin position="13"/>
        <end position="50"/>
    </location>
</feature>
<dbReference type="AlphaFoldDB" id="A0A9P6MDB9"/>
<keyword evidence="4" id="KW-1185">Reference proteome</keyword>
<dbReference type="PROSITE" id="PS50966">
    <property type="entry name" value="ZF_SWIM"/>
    <property type="match status" value="1"/>
</dbReference>
<comment type="caution">
    <text evidence="3">The sequence shown here is derived from an EMBL/GenBank/DDBJ whole genome shotgun (WGS) entry which is preliminary data.</text>
</comment>
<organism evidence="3 4">
    <name type="scientific">Entomortierella chlamydospora</name>
    <dbReference type="NCBI Taxonomy" id="101097"/>
    <lineage>
        <taxon>Eukaryota</taxon>
        <taxon>Fungi</taxon>
        <taxon>Fungi incertae sedis</taxon>
        <taxon>Mucoromycota</taxon>
        <taxon>Mortierellomycotina</taxon>
        <taxon>Mortierellomycetes</taxon>
        <taxon>Mortierellales</taxon>
        <taxon>Mortierellaceae</taxon>
        <taxon>Entomortierella</taxon>
    </lineage>
</organism>
<reference evidence="3" key="1">
    <citation type="journal article" date="2020" name="Fungal Divers.">
        <title>Resolving the Mortierellaceae phylogeny through synthesis of multi-gene phylogenetics and phylogenomics.</title>
        <authorList>
            <person name="Vandepol N."/>
            <person name="Liber J."/>
            <person name="Desiro A."/>
            <person name="Na H."/>
            <person name="Kennedy M."/>
            <person name="Barry K."/>
            <person name="Grigoriev I.V."/>
            <person name="Miller A.N."/>
            <person name="O'Donnell K."/>
            <person name="Stajich J.E."/>
            <person name="Bonito G."/>
        </authorList>
    </citation>
    <scope>NUCLEOTIDE SEQUENCE</scope>
    <source>
        <strain evidence="3">NRRL 2769</strain>
    </source>
</reference>
<evidence type="ECO:0000313" key="3">
    <source>
        <dbReference type="EMBL" id="KAF9992744.1"/>
    </source>
</evidence>
<evidence type="ECO:0000256" key="1">
    <source>
        <dbReference type="PROSITE-ProRule" id="PRU00325"/>
    </source>
</evidence>
<dbReference type="Proteomes" id="UP000703661">
    <property type="component" value="Unassembled WGS sequence"/>
</dbReference>
<proteinExistence type="predicted"/>
<dbReference type="InterPro" id="IPR007527">
    <property type="entry name" value="Znf_SWIM"/>
</dbReference>
<feature type="non-terminal residue" evidence="3">
    <location>
        <position position="1"/>
    </location>
</feature>
<feature type="non-terminal residue" evidence="3">
    <location>
        <position position="143"/>
    </location>
</feature>
<keyword evidence="1" id="KW-0863">Zinc-finger</keyword>
<protein>
    <recommendedName>
        <fullName evidence="2">SWIM-type domain-containing protein</fullName>
    </recommendedName>
</protein>
<sequence>LLVKSFTKLDLRYTLSVDVEKGIILNCDCDDFAKRCRPCKHMFLIDRMYDRLRIEYPRQPEIPESKEASAIGDMRNTDEIADLHNLSESILGHYPLVQQALTAERYRIDKEERETRTIELKMAKSASKAEFRRYLANAAQSFE</sequence>
<evidence type="ECO:0000313" key="4">
    <source>
        <dbReference type="Proteomes" id="UP000703661"/>
    </source>
</evidence>